<comment type="caution">
    <text evidence="2">The sequence shown here is derived from an EMBL/GenBank/DDBJ whole genome shotgun (WGS) entry which is preliminary data.</text>
</comment>
<feature type="compositionally biased region" description="Basic and acidic residues" evidence="1">
    <location>
        <begin position="68"/>
        <end position="78"/>
    </location>
</feature>
<accession>A0ABP9EMX7</accession>
<feature type="compositionally biased region" description="Low complexity" evidence="1">
    <location>
        <begin position="9"/>
        <end position="24"/>
    </location>
</feature>
<dbReference type="EMBL" id="BAABHQ010000010">
    <property type="protein sequence ID" value="GAA4881424.1"/>
    <property type="molecule type" value="Genomic_DNA"/>
</dbReference>
<name>A0ABP9EMX7_9PSEU</name>
<gene>
    <name evidence="2" type="ORF">GCM10023203_35910</name>
</gene>
<proteinExistence type="predicted"/>
<protein>
    <submittedName>
        <fullName evidence="2">Uncharacterized protein</fullName>
    </submittedName>
</protein>
<dbReference type="Proteomes" id="UP001500457">
    <property type="component" value="Unassembled WGS sequence"/>
</dbReference>
<feature type="region of interest" description="Disordered" evidence="1">
    <location>
        <begin position="44"/>
        <end position="78"/>
    </location>
</feature>
<feature type="region of interest" description="Disordered" evidence="1">
    <location>
        <begin position="1"/>
        <end position="26"/>
    </location>
</feature>
<keyword evidence="3" id="KW-1185">Reference proteome</keyword>
<sequence>MGPDGDLVGALADDPPAPGAPTALSAWLRDQDLETLAEIARDARRSGGSFGRHLRSGETAHPCPRCTGTEHHDRLTNV</sequence>
<organism evidence="2 3">
    <name type="scientific">Actinomycetospora straminea</name>
    <dbReference type="NCBI Taxonomy" id="663607"/>
    <lineage>
        <taxon>Bacteria</taxon>
        <taxon>Bacillati</taxon>
        <taxon>Actinomycetota</taxon>
        <taxon>Actinomycetes</taxon>
        <taxon>Pseudonocardiales</taxon>
        <taxon>Pseudonocardiaceae</taxon>
        <taxon>Actinomycetospora</taxon>
    </lineage>
</organism>
<reference evidence="3" key="1">
    <citation type="journal article" date="2019" name="Int. J. Syst. Evol. Microbiol.">
        <title>The Global Catalogue of Microorganisms (GCM) 10K type strain sequencing project: providing services to taxonomists for standard genome sequencing and annotation.</title>
        <authorList>
            <consortium name="The Broad Institute Genomics Platform"/>
            <consortium name="The Broad Institute Genome Sequencing Center for Infectious Disease"/>
            <person name="Wu L."/>
            <person name="Ma J."/>
        </authorList>
    </citation>
    <scope>NUCLEOTIDE SEQUENCE [LARGE SCALE GENOMIC DNA]</scope>
    <source>
        <strain evidence="3">JCM 17983</strain>
    </source>
</reference>
<evidence type="ECO:0000256" key="1">
    <source>
        <dbReference type="SAM" id="MobiDB-lite"/>
    </source>
</evidence>
<evidence type="ECO:0000313" key="3">
    <source>
        <dbReference type="Proteomes" id="UP001500457"/>
    </source>
</evidence>
<evidence type="ECO:0000313" key="2">
    <source>
        <dbReference type="EMBL" id="GAA4881424.1"/>
    </source>
</evidence>